<gene>
    <name evidence="1" type="ORF">EJ03DRAFT_210335</name>
</gene>
<dbReference type="Proteomes" id="UP000799436">
    <property type="component" value="Unassembled WGS sequence"/>
</dbReference>
<dbReference type="AlphaFoldDB" id="A0A6G1KXF2"/>
<evidence type="ECO:0000313" key="1">
    <source>
        <dbReference type="EMBL" id="KAF2765306.1"/>
    </source>
</evidence>
<reference evidence="1" key="1">
    <citation type="journal article" date="2020" name="Stud. Mycol.">
        <title>101 Dothideomycetes genomes: a test case for predicting lifestyles and emergence of pathogens.</title>
        <authorList>
            <person name="Haridas S."/>
            <person name="Albert R."/>
            <person name="Binder M."/>
            <person name="Bloem J."/>
            <person name="Labutti K."/>
            <person name="Salamov A."/>
            <person name="Andreopoulos B."/>
            <person name="Baker S."/>
            <person name="Barry K."/>
            <person name="Bills G."/>
            <person name="Bluhm B."/>
            <person name="Cannon C."/>
            <person name="Castanera R."/>
            <person name="Culley D."/>
            <person name="Daum C."/>
            <person name="Ezra D."/>
            <person name="Gonzalez J."/>
            <person name="Henrissat B."/>
            <person name="Kuo A."/>
            <person name="Liang C."/>
            <person name="Lipzen A."/>
            <person name="Lutzoni F."/>
            <person name="Magnuson J."/>
            <person name="Mondo S."/>
            <person name="Nolan M."/>
            <person name="Ohm R."/>
            <person name="Pangilinan J."/>
            <person name="Park H.-J."/>
            <person name="Ramirez L."/>
            <person name="Alfaro M."/>
            <person name="Sun H."/>
            <person name="Tritt A."/>
            <person name="Yoshinaga Y."/>
            <person name="Zwiers L.-H."/>
            <person name="Turgeon B."/>
            <person name="Goodwin S."/>
            <person name="Spatafora J."/>
            <person name="Crous P."/>
            <person name="Grigoriev I."/>
        </authorList>
    </citation>
    <scope>NUCLEOTIDE SEQUENCE</scope>
    <source>
        <strain evidence="1">CBS 116005</strain>
    </source>
</reference>
<dbReference type="EMBL" id="ML995895">
    <property type="protein sequence ID" value="KAF2765306.1"/>
    <property type="molecule type" value="Genomic_DNA"/>
</dbReference>
<dbReference type="PANTHER" id="PTHR37490">
    <property type="entry name" value="EXPRESSED PROTEIN"/>
    <property type="match status" value="1"/>
</dbReference>
<organism evidence="1 2">
    <name type="scientific">Teratosphaeria nubilosa</name>
    <dbReference type="NCBI Taxonomy" id="161662"/>
    <lineage>
        <taxon>Eukaryota</taxon>
        <taxon>Fungi</taxon>
        <taxon>Dikarya</taxon>
        <taxon>Ascomycota</taxon>
        <taxon>Pezizomycotina</taxon>
        <taxon>Dothideomycetes</taxon>
        <taxon>Dothideomycetidae</taxon>
        <taxon>Mycosphaerellales</taxon>
        <taxon>Teratosphaeriaceae</taxon>
        <taxon>Teratosphaeria</taxon>
    </lineage>
</organism>
<dbReference type="PANTHER" id="PTHR37490:SF3">
    <property type="entry name" value="DUF3431 DOMAIN CONTAINING PROTEIN"/>
    <property type="match status" value="1"/>
</dbReference>
<dbReference type="InterPro" id="IPR021838">
    <property type="entry name" value="DUF3431"/>
</dbReference>
<evidence type="ECO:0000313" key="2">
    <source>
        <dbReference type="Proteomes" id="UP000799436"/>
    </source>
</evidence>
<name>A0A6G1KXF2_9PEZI</name>
<keyword evidence="2" id="KW-1185">Reference proteome</keyword>
<accession>A0A6G1KXF2</accession>
<proteinExistence type="predicted"/>
<dbReference type="OrthoDB" id="426718at2759"/>
<sequence>MRLYERRALGNLAVFACALLVILYLNLGTGSQHVTQELSWDHVRYQSSSSAPSSHGVCSISVDTLPALVVAWSPGDGDTAWLERLRTKYHLCVYTTAKENTSAAYLPLPANRGHESMAYLTFIIDNYDSIPEAGAVFVHGSRFSWHNDLPTYDNAAVLEKLNLSSALKDLGYHNLRCDWSASTCSPSYGPPQASFETKMNAKLQPWDYRSVSDAALSHALSSLFVGEVDAGAALGRDDRVRSQCCAQFAVSREHIHHHTRDEYVAIRQWLLDGSKDQPDRPKYAAPADDRVAGRILSYIWHILFLPRGQGGRHNLSRLNYMACPSAAECYCRLFGICELQTCTGPDHCEGQYVLPHGLTLPNDWAFTHL</sequence>
<dbReference type="Pfam" id="PF11913">
    <property type="entry name" value="DUF3431"/>
    <property type="match status" value="1"/>
</dbReference>
<protein>
    <submittedName>
        <fullName evidence="1">Uncharacterized protein</fullName>
    </submittedName>
</protein>